<protein>
    <submittedName>
        <fullName evidence="8">Cytochrome C oxidase subunit IV</fullName>
    </submittedName>
</protein>
<evidence type="ECO:0000256" key="6">
    <source>
        <dbReference type="ARBA" id="ARBA00023136"/>
    </source>
</evidence>
<comment type="similarity">
    <text evidence="2">Belongs to the cytochrome c oxidase bacterial subunit 4 family.</text>
</comment>
<dbReference type="PANTHER" id="PTHR36835:SF1">
    <property type="entry name" value="CYTOCHROME BO(3) UBIQUINOL OXIDASE SUBUNIT 4"/>
    <property type="match status" value="1"/>
</dbReference>
<evidence type="ECO:0000256" key="7">
    <source>
        <dbReference type="SAM" id="Phobius"/>
    </source>
</evidence>
<evidence type="ECO:0000256" key="3">
    <source>
        <dbReference type="ARBA" id="ARBA00022475"/>
    </source>
</evidence>
<proteinExistence type="inferred from homology"/>
<dbReference type="AlphaFoldDB" id="A0A4V3WEX3"/>
<evidence type="ECO:0000313" key="8">
    <source>
        <dbReference type="EMBL" id="THF77993.1"/>
    </source>
</evidence>
<evidence type="ECO:0000256" key="4">
    <source>
        <dbReference type="ARBA" id="ARBA00022692"/>
    </source>
</evidence>
<dbReference type="InterPro" id="IPR050968">
    <property type="entry name" value="Cytochrome_c_oxidase_bac_sub4"/>
</dbReference>
<evidence type="ECO:0000256" key="5">
    <source>
        <dbReference type="ARBA" id="ARBA00022989"/>
    </source>
</evidence>
<dbReference type="GO" id="GO:0005886">
    <property type="term" value="C:plasma membrane"/>
    <property type="evidence" value="ECO:0007669"/>
    <property type="project" value="UniProtKB-SubCell"/>
</dbReference>
<dbReference type="PANTHER" id="PTHR36835">
    <property type="entry name" value="CYTOCHROME BO(3) UBIQUINOL OXIDASE SUBUNIT 4"/>
    <property type="match status" value="1"/>
</dbReference>
<organism evidence="8 9">
    <name type="scientific">Cohnella fermenti</name>
    <dbReference type="NCBI Taxonomy" id="2565925"/>
    <lineage>
        <taxon>Bacteria</taxon>
        <taxon>Bacillati</taxon>
        <taxon>Bacillota</taxon>
        <taxon>Bacilli</taxon>
        <taxon>Bacillales</taxon>
        <taxon>Paenibacillaceae</taxon>
        <taxon>Cohnella</taxon>
    </lineage>
</organism>
<feature type="transmembrane region" description="Helical" evidence="7">
    <location>
        <begin position="25"/>
        <end position="44"/>
    </location>
</feature>
<evidence type="ECO:0000313" key="9">
    <source>
        <dbReference type="Proteomes" id="UP000310636"/>
    </source>
</evidence>
<dbReference type="GO" id="GO:0019646">
    <property type="term" value="P:aerobic electron transport chain"/>
    <property type="evidence" value="ECO:0007669"/>
    <property type="project" value="TreeGrafter"/>
</dbReference>
<dbReference type="RefSeq" id="WP_136370604.1">
    <property type="nucleotide sequence ID" value="NZ_SSOB01000017.1"/>
</dbReference>
<keyword evidence="4 7" id="KW-0812">Transmembrane</keyword>
<gene>
    <name evidence="8" type="ORF">E6C55_14905</name>
</gene>
<dbReference type="InterPro" id="IPR005171">
    <property type="entry name" value="Cyt_c_oxidase_su4_prok"/>
</dbReference>
<dbReference type="GO" id="GO:0009319">
    <property type="term" value="C:cytochrome o ubiquinol oxidase complex"/>
    <property type="evidence" value="ECO:0007669"/>
    <property type="project" value="TreeGrafter"/>
</dbReference>
<comment type="subcellular location">
    <subcellularLocation>
        <location evidence="1">Cell membrane</location>
        <topology evidence="1">Multi-pass membrane protein</topology>
    </subcellularLocation>
</comment>
<keyword evidence="5 7" id="KW-1133">Transmembrane helix</keyword>
<dbReference type="Pfam" id="PF03626">
    <property type="entry name" value="COX4_pro"/>
    <property type="match status" value="1"/>
</dbReference>
<evidence type="ECO:0000256" key="2">
    <source>
        <dbReference type="ARBA" id="ARBA00008079"/>
    </source>
</evidence>
<comment type="caution">
    <text evidence="8">The sequence shown here is derived from an EMBL/GenBank/DDBJ whole genome shotgun (WGS) entry which is preliminary data.</text>
</comment>
<keyword evidence="9" id="KW-1185">Reference proteome</keyword>
<feature type="transmembrane region" description="Helical" evidence="7">
    <location>
        <begin position="50"/>
        <end position="72"/>
    </location>
</feature>
<dbReference type="GO" id="GO:0015078">
    <property type="term" value="F:proton transmembrane transporter activity"/>
    <property type="evidence" value="ECO:0007669"/>
    <property type="project" value="TreeGrafter"/>
</dbReference>
<keyword evidence="6 7" id="KW-0472">Membrane</keyword>
<dbReference type="EMBL" id="SSOB01000017">
    <property type="protein sequence ID" value="THF77993.1"/>
    <property type="molecule type" value="Genomic_DNA"/>
</dbReference>
<accession>A0A4V3WEX3</accession>
<feature type="transmembrane region" description="Helical" evidence="7">
    <location>
        <begin position="84"/>
        <end position="105"/>
    </location>
</feature>
<dbReference type="OrthoDB" id="2989516at2"/>
<keyword evidence="3" id="KW-1003">Cell membrane</keyword>
<sequence>MSSNHHSSHDETTTRHRVEGPKKHIVTFVLSLVLTLIAFAAVASGEINTAFTYIILVGMAVVQVFVQLSFWMHMKDKGHLFPTIGIIFGIIVVFTMVIMAEYWVWW</sequence>
<dbReference type="GO" id="GO:0009486">
    <property type="term" value="F:cytochrome bo3 ubiquinol oxidase activity"/>
    <property type="evidence" value="ECO:0007669"/>
    <property type="project" value="TreeGrafter"/>
</dbReference>
<dbReference type="Proteomes" id="UP000310636">
    <property type="component" value="Unassembled WGS sequence"/>
</dbReference>
<evidence type="ECO:0000256" key="1">
    <source>
        <dbReference type="ARBA" id="ARBA00004651"/>
    </source>
</evidence>
<dbReference type="GO" id="GO:0015990">
    <property type="term" value="P:electron transport coupled proton transport"/>
    <property type="evidence" value="ECO:0007669"/>
    <property type="project" value="TreeGrafter"/>
</dbReference>
<name>A0A4V3WEX3_9BACL</name>
<reference evidence="8 9" key="1">
    <citation type="submission" date="2019-04" db="EMBL/GenBank/DDBJ databases">
        <title>Cohnella sp. nov. isolated from preserved vegetables.</title>
        <authorList>
            <person name="Lin S.-Y."/>
            <person name="Hung M.-H."/>
            <person name="Young C.-C."/>
        </authorList>
    </citation>
    <scope>NUCLEOTIDE SEQUENCE [LARGE SCALE GENOMIC DNA]</scope>
    <source>
        <strain evidence="8 9">CC-MHH1044</strain>
    </source>
</reference>